<name>E4NUH4_HALBP</name>
<dbReference type="CAZy" id="GT4">
    <property type="family name" value="Glycosyltransferase Family 4"/>
</dbReference>
<dbReference type="PANTHER" id="PTHR46401:SF2">
    <property type="entry name" value="GLYCOSYLTRANSFERASE WBBK-RELATED"/>
    <property type="match status" value="1"/>
</dbReference>
<reference evidence="6" key="1">
    <citation type="journal article" date="2009" name="Stand. Genomic Sci.">
        <title>Complete genome sequence of Halogeometricum borinquense type strain (PR3).</title>
        <authorList>
            <person name="Malfatti S."/>
            <person name="Tindall B.J."/>
            <person name="Schneider S."/>
            <person name="Fahnrich R."/>
            <person name="Lapidus A."/>
            <person name="Labuttii K."/>
            <person name="Copeland A."/>
            <person name="Glavina Del Rio T."/>
            <person name="Nolan M."/>
            <person name="Chen F."/>
            <person name="Lucas S."/>
            <person name="Tice H."/>
            <person name="Cheng J.F."/>
            <person name="Bruce D."/>
            <person name="Goodwin L."/>
            <person name="Pitluck S."/>
            <person name="Anderson I."/>
            <person name="Pati A."/>
            <person name="Ivanova N."/>
            <person name="Mavromatis K."/>
            <person name="Chen A."/>
            <person name="Palaniappan K."/>
            <person name="D'haeseleer P."/>
            <person name="Goker M."/>
            <person name="Bristow J."/>
            <person name="Eisen J.A."/>
            <person name="Markowitz V."/>
            <person name="Hugenholtz P."/>
            <person name="Kyrpides N.C."/>
            <person name="Klenk H.P."/>
            <person name="Chain P."/>
        </authorList>
    </citation>
    <scope>NUCLEOTIDE SEQUENCE [LARGE SCALE GENOMIC DNA]</scope>
    <source>
        <strain evidence="6">ATCC 700274 / DSM 11551 / JCM 10706 / KCTC 4070 / PR3</strain>
        <plasmid evidence="6">pHBOR01</plasmid>
    </source>
</reference>
<sequence length="344" mass="38965">MEILVISREFPPYVLGGISYHLKNLYNEIQNLGHNVTVLAGKCPQSWNELEKEVDPNINVIPVEFGYRKGYYLLYPVSLWSKLVRLDTSKYDIAITHTPLPFKIPHLNLITKYHDCVTETRPYIRDGLSTFGKIGDSFLHPIRKRIDQTSLHKSDKGIFVSELNKNAWEKHYEAQLETDVIYNGVDVDKFYPTSRDGDYVLFVGSSERKGISKVLKYAESGEYTVHIVGDTEVENNNIITHGRVSQEKLRELYSGALATIHPTKFEAFGNIVLESLSCGTPVITTNKCGAGEVLTEETGIITNKISEGLERIESTKEQECRKVAENYSWNKVADKTISLINETI</sequence>
<keyword evidence="4" id="KW-0614">Plasmid</keyword>
<dbReference type="EMBL" id="AOHT01000044">
    <property type="protein sequence ID" value="ELY25434.1"/>
    <property type="molecule type" value="Genomic_DNA"/>
</dbReference>
<gene>
    <name evidence="4" type="ordered locus">Hbor_31590</name>
    <name evidence="5" type="ORF">C499_13145</name>
</gene>
<evidence type="ECO:0000313" key="5">
    <source>
        <dbReference type="EMBL" id="ELY25434.1"/>
    </source>
</evidence>
<dbReference type="GO" id="GO:0016757">
    <property type="term" value="F:glycosyltransferase activity"/>
    <property type="evidence" value="ECO:0007669"/>
    <property type="project" value="InterPro"/>
</dbReference>
<dbReference type="Gene3D" id="3.40.50.2000">
    <property type="entry name" value="Glycogen Phosphorylase B"/>
    <property type="match status" value="2"/>
</dbReference>
<dbReference type="RefSeq" id="WP_006055936.1">
    <property type="nucleotide sequence ID" value="NC_014735.1"/>
</dbReference>
<evidence type="ECO:0000259" key="3">
    <source>
        <dbReference type="Pfam" id="PF13439"/>
    </source>
</evidence>
<dbReference type="EMBL" id="CP001691">
    <property type="protein sequence ID" value="ADQ68694.1"/>
    <property type="molecule type" value="Genomic_DNA"/>
</dbReference>
<keyword evidence="1 5" id="KW-0808">Transferase</keyword>
<evidence type="ECO:0000313" key="7">
    <source>
        <dbReference type="Proteomes" id="UP000011585"/>
    </source>
</evidence>
<keyword evidence="6" id="KW-1185">Reference proteome</keyword>
<proteinExistence type="predicted"/>
<dbReference type="AlphaFoldDB" id="E4NUH4"/>
<dbReference type="HOGENOM" id="CLU_770793_0_0_2"/>
<evidence type="ECO:0000313" key="6">
    <source>
        <dbReference type="Proteomes" id="UP000006663"/>
    </source>
</evidence>
<reference evidence="5 7" key="3">
    <citation type="journal article" date="2014" name="PLoS Genet.">
        <title>Phylogenetically driven sequencing of extremely halophilic archaea reveals strategies for static and dynamic osmo-response.</title>
        <authorList>
            <person name="Becker E.A."/>
            <person name="Seitzer P.M."/>
            <person name="Tritt A."/>
            <person name="Larsen D."/>
            <person name="Krusor M."/>
            <person name="Yao A.I."/>
            <person name="Wu D."/>
            <person name="Madern D."/>
            <person name="Eisen J.A."/>
            <person name="Darling A.E."/>
            <person name="Facciotti M.T."/>
        </authorList>
    </citation>
    <scope>NUCLEOTIDE SEQUENCE [LARGE SCALE GENOMIC DNA]</scope>
    <source>
        <strain evidence="5 7">DSM 11551</strain>
    </source>
</reference>
<dbReference type="SUPFAM" id="SSF53756">
    <property type="entry name" value="UDP-Glycosyltransferase/glycogen phosphorylase"/>
    <property type="match status" value="1"/>
</dbReference>
<evidence type="ECO:0000313" key="4">
    <source>
        <dbReference type="EMBL" id="ADQ68694.1"/>
    </source>
</evidence>
<dbReference type="GeneID" id="31803295"/>
<feature type="domain" description="Glycosyl transferase family 1" evidence="2">
    <location>
        <begin position="196"/>
        <end position="302"/>
    </location>
</feature>
<dbReference type="Pfam" id="PF13439">
    <property type="entry name" value="Glyco_transf_4"/>
    <property type="match status" value="1"/>
</dbReference>
<dbReference type="Proteomes" id="UP000011585">
    <property type="component" value="Unassembled WGS sequence"/>
</dbReference>
<dbReference type="OrthoDB" id="131038at2157"/>
<dbReference type="InterPro" id="IPR001296">
    <property type="entry name" value="Glyco_trans_1"/>
</dbReference>
<evidence type="ECO:0000259" key="2">
    <source>
        <dbReference type="Pfam" id="PF00534"/>
    </source>
</evidence>
<organism evidence="4 6">
    <name type="scientific">Halogeometricum borinquense (strain ATCC 700274 / DSM 11551 / JCM 10706 / KCTC 4070 / PR3)</name>
    <dbReference type="NCBI Taxonomy" id="469382"/>
    <lineage>
        <taxon>Archaea</taxon>
        <taxon>Methanobacteriati</taxon>
        <taxon>Methanobacteriota</taxon>
        <taxon>Stenosarchaea group</taxon>
        <taxon>Halobacteria</taxon>
        <taxon>Halobacteriales</taxon>
        <taxon>Haloferacaceae</taxon>
        <taxon>Halogeometricum</taxon>
    </lineage>
</organism>
<dbReference type="Proteomes" id="UP000006663">
    <property type="component" value="Plasmid pHBOR01"/>
</dbReference>
<dbReference type="KEGG" id="hbo:Hbor_31590"/>
<feature type="domain" description="Glycosyltransferase subfamily 4-like N-terminal" evidence="3">
    <location>
        <begin position="16"/>
        <end position="188"/>
    </location>
</feature>
<protein>
    <submittedName>
        <fullName evidence="4">Glycosyltransferase</fullName>
    </submittedName>
</protein>
<reference evidence="4" key="2">
    <citation type="submission" date="2009-08" db="EMBL/GenBank/DDBJ databases">
        <title>The complete plasmid1 of Halogeometricum borinquense DSM 11551.</title>
        <authorList>
            <consortium name="US DOE Joint Genome Institute (JGI-PGF)"/>
            <person name="Lucas S."/>
            <person name="Copeland A."/>
            <person name="Lapidus A."/>
            <person name="Glavina del Rio T."/>
            <person name="Dalin E."/>
            <person name="Tice H."/>
            <person name="Bruce D."/>
            <person name="Goodwin L."/>
            <person name="Pitluck S."/>
            <person name="Kyrpides N."/>
            <person name="Mavromatis K."/>
            <person name="Mikhailova N."/>
            <person name="Anderson I."/>
            <person name="Brettin T."/>
            <person name="Detter J.C."/>
            <person name="Han C."/>
            <person name="Larimer F."/>
            <person name="Land M."/>
            <person name="Hauser L."/>
            <person name="Markowitz V."/>
            <person name="Cheng J.-F."/>
            <person name="Hugenholtz P."/>
            <person name="Woyke T."/>
            <person name="Wu D."/>
            <person name="Tindal B."/>
            <person name="Klenk H.-P."/>
            <person name="Eisen J.A."/>
        </authorList>
    </citation>
    <scope>NUCLEOTIDE SEQUENCE</scope>
    <source>
        <strain evidence="4">PR 3</strain>
        <plasmid evidence="4">pHBOR01</plasmid>
    </source>
</reference>
<dbReference type="CDD" id="cd03801">
    <property type="entry name" value="GT4_PimA-like"/>
    <property type="match status" value="1"/>
</dbReference>
<dbReference type="PANTHER" id="PTHR46401">
    <property type="entry name" value="GLYCOSYLTRANSFERASE WBBK-RELATED"/>
    <property type="match status" value="1"/>
</dbReference>
<evidence type="ECO:0000256" key="1">
    <source>
        <dbReference type="ARBA" id="ARBA00022679"/>
    </source>
</evidence>
<geneLocation type="plasmid" evidence="4 6">
    <name>pHBOR01</name>
</geneLocation>
<dbReference type="InterPro" id="IPR028098">
    <property type="entry name" value="Glyco_trans_4-like_N"/>
</dbReference>
<accession>E4NUH4</accession>
<dbReference type="Pfam" id="PF00534">
    <property type="entry name" value="Glycos_transf_1"/>
    <property type="match status" value="1"/>
</dbReference>